<dbReference type="InterPro" id="IPR051394">
    <property type="entry name" value="Glutamate_Synthase"/>
</dbReference>
<keyword evidence="15" id="KW-0411">Iron-sulfur</keyword>
<evidence type="ECO:0000313" key="23">
    <source>
        <dbReference type="Proteomes" id="UP000580250"/>
    </source>
</evidence>
<dbReference type="InterPro" id="IPR002489">
    <property type="entry name" value="Glu_synth_asu_C"/>
</dbReference>
<dbReference type="UniPathway" id="UPA00045"/>
<dbReference type="InterPro" id="IPR013785">
    <property type="entry name" value="Aldolase_TIM"/>
</dbReference>
<comment type="pathway">
    <text evidence="4">Nitrogen metabolism.</text>
</comment>
<keyword evidence="13" id="KW-0560">Oxidoreductase</keyword>
<comment type="similarity">
    <text evidence="5">Belongs to the glutamate synthase family.</text>
</comment>
<keyword evidence="14" id="KW-0408">Iron</keyword>
<evidence type="ECO:0000256" key="5">
    <source>
        <dbReference type="ARBA" id="ARBA00009716"/>
    </source>
</evidence>
<organism evidence="22 23">
    <name type="scientific">Meloidogyne enterolobii</name>
    <name type="common">Root-knot nematode worm</name>
    <name type="synonym">Meloidogyne mayaguensis</name>
    <dbReference type="NCBI Taxonomy" id="390850"/>
    <lineage>
        <taxon>Eukaryota</taxon>
        <taxon>Metazoa</taxon>
        <taxon>Ecdysozoa</taxon>
        <taxon>Nematoda</taxon>
        <taxon>Chromadorea</taxon>
        <taxon>Rhabditida</taxon>
        <taxon>Tylenchina</taxon>
        <taxon>Tylenchomorpha</taxon>
        <taxon>Tylenchoidea</taxon>
        <taxon>Meloidogynidae</taxon>
        <taxon>Meloidogyninae</taxon>
        <taxon>Meloidogyne</taxon>
    </lineage>
</organism>
<keyword evidence="17" id="KW-0003">3Fe-4S</keyword>
<dbReference type="SUPFAM" id="SSF51395">
    <property type="entry name" value="FMN-linked oxidoreductases"/>
    <property type="match status" value="1"/>
</dbReference>
<dbReference type="AlphaFoldDB" id="A0A6V7VMH8"/>
<evidence type="ECO:0000256" key="19">
    <source>
        <dbReference type="PROSITE-ProRule" id="PRU00175"/>
    </source>
</evidence>
<dbReference type="InterPro" id="IPR002932">
    <property type="entry name" value="Glu_synthdom"/>
</dbReference>
<evidence type="ECO:0000256" key="16">
    <source>
        <dbReference type="ARBA" id="ARBA00023164"/>
    </source>
</evidence>
<dbReference type="OrthoDB" id="5818216at2759"/>
<feature type="region of interest" description="Disordered" evidence="20">
    <location>
        <begin position="1006"/>
        <end position="1030"/>
    </location>
</feature>
<comment type="pathway">
    <text evidence="18">Amino-acid biosynthesis.</text>
</comment>
<evidence type="ECO:0000256" key="20">
    <source>
        <dbReference type="SAM" id="MobiDB-lite"/>
    </source>
</evidence>
<evidence type="ECO:0000256" key="1">
    <source>
        <dbReference type="ARBA" id="ARBA00001917"/>
    </source>
</evidence>
<evidence type="ECO:0000256" key="7">
    <source>
        <dbReference type="ARBA" id="ARBA00022630"/>
    </source>
</evidence>
<proteinExistence type="inferred from homology"/>
<dbReference type="PROSITE" id="PS50089">
    <property type="entry name" value="ZF_RING_2"/>
    <property type="match status" value="1"/>
</dbReference>
<feature type="compositionally biased region" description="Polar residues" evidence="20">
    <location>
        <begin position="1006"/>
        <end position="1022"/>
    </location>
</feature>
<dbReference type="Pfam" id="PF01645">
    <property type="entry name" value="Glu_synthase"/>
    <property type="match status" value="1"/>
</dbReference>
<feature type="domain" description="RING-type" evidence="21">
    <location>
        <begin position="1111"/>
        <end position="1152"/>
    </location>
</feature>
<evidence type="ECO:0000259" key="21">
    <source>
        <dbReference type="PROSITE" id="PS50089"/>
    </source>
</evidence>
<dbReference type="Gene3D" id="3.20.20.70">
    <property type="entry name" value="Aldolase class I"/>
    <property type="match status" value="2"/>
</dbReference>
<keyword evidence="9" id="KW-0479">Metal-binding</keyword>
<dbReference type="Pfam" id="PF01493">
    <property type="entry name" value="GXGXG"/>
    <property type="match status" value="1"/>
</dbReference>
<dbReference type="InterPro" id="IPR006982">
    <property type="entry name" value="Glu_synth_centr_N"/>
</dbReference>
<evidence type="ECO:0000256" key="10">
    <source>
        <dbReference type="ARBA" id="ARBA00022771"/>
    </source>
</evidence>
<evidence type="ECO:0000256" key="12">
    <source>
        <dbReference type="ARBA" id="ARBA00022962"/>
    </source>
</evidence>
<comment type="pathway">
    <text evidence="3">Energy metabolism; nitrogen metabolism.</text>
</comment>
<feature type="region of interest" description="Disordered" evidence="20">
    <location>
        <begin position="374"/>
        <end position="394"/>
    </location>
</feature>
<keyword evidence="16" id="KW-0314">Glutamate biosynthesis</keyword>
<reference evidence="22 23" key="1">
    <citation type="submission" date="2020-08" db="EMBL/GenBank/DDBJ databases">
        <authorList>
            <person name="Koutsovoulos G."/>
            <person name="Danchin GJ E."/>
        </authorList>
    </citation>
    <scope>NUCLEOTIDE SEQUENCE [LARGE SCALE GENOMIC DNA]</scope>
</reference>
<evidence type="ECO:0000256" key="17">
    <source>
        <dbReference type="ARBA" id="ARBA00023291"/>
    </source>
</evidence>
<gene>
    <name evidence="22" type="ORF">MENT_LOCUS27942</name>
</gene>
<evidence type="ECO:0000256" key="2">
    <source>
        <dbReference type="ARBA" id="ARBA00001927"/>
    </source>
</evidence>
<comment type="cofactor">
    <cofactor evidence="2">
        <name>[3Fe-4S] cluster</name>
        <dbReference type="ChEBI" id="CHEBI:21137"/>
    </cofactor>
</comment>
<name>A0A6V7VMH8_MELEN</name>
<dbReference type="PANTHER" id="PTHR43100:SF1">
    <property type="entry name" value="GLUTAMATE SYNTHASE [NADPH] SMALL CHAIN"/>
    <property type="match status" value="1"/>
</dbReference>
<evidence type="ECO:0000313" key="22">
    <source>
        <dbReference type="EMBL" id="CAD2176166.1"/>
    </source>
</evidence>
<feature type="compositionally biased region" description="Basic and acidic residues" evidence="20">
    <location>
        <begin position="376"/>
        <end position="394"/>
    </location>
</feature>
<keyword evidence="11" id="KW-0862">Zinc</keyword>
<dbReference type="Gene3D" id="3.30.40.10">
    <property type="entry name" value="Zinc/RING finger domain, C3HC4 (zinc finger)"/>
    <property type="match status" value="1"/>
</dbReference>
<dbReference type="SUPFAM" id="SSF57850">
    <property type="entry name" value="RING/U-box"/>
    <property type="match status" value="1"/>
</dbReference>
<keyword evidence="10 19" id="KW-0863">Zinc-finger</keyword>
<protein>
    <recommendedName>
        <fullName evidence="21">RING-type domain-containing protein</fullName>
    </recommendedName>
</protein>
<feature type="compositionally biased region" description="Low complexity" evidence="20">
    <location>
        <begin position="698"/>
        <end position="718"/>
    </location>
</feature>
<evidence type="ECO:0000256" key="8">
    <source>
        <dbReference type="ARBA" id="ARBA00022643"/>
    </source>
</evidence>
<dbReference type="Pfam" id="PF04898">
    <property type="entry name" value="Glu_syn_central"/>
    <property type="match status" value="1"/>
</dbReference>
<dbReference type="SUPFAM" id="SSF69336">
    <property type="entry name" value="Alpha subunit of glutamate synthase, C-terminal domain"/>
    <property type="match status" value="1"/>
</dbReference>
<dbReference type="InterPro" id="IPR001841">
    <property type="entry name" value="Znf_RING"/>
</dbReference>
<evidence type="ECO:0000256" key="13">
    <source>
        <dbReference type="ARBA" id="ARBA00023002"/>
    </source>
</evidence>
<feature type="region of interest" description="Disordered" evidence="20">
    <location>
        <begin position="625"/>
        <end position="725"/>
    </location>
</feature>
<accession>A0A6V7VMH8</accession>
<comment type="caution">
    <text evidence="22">The sequence shown here is derived from an EMBL/GenBank/DDBJ whole genome shotgun (WGS) entry which is preliminary data.</text>
</comment>
<dbReference type="InterPro" id="IPR013083">
    <property type="entry name" value="Znf_RING/FYVE/PHD"/>
</dbReference>
<evidence type="ECO:0000256" key="15">
    <source>
        <dbReference type="ARBA" id="ARBA00023014"/>
    </source>
</evidence>
<evidence type="ECO:0000256" key="11">
    <source>
        <dbReference type="ARBA" id="ARBA00022833"/>
    </source>
</evidence>
<comment type="cofactor">
    <cofactor evidence="1">
        <name>FMN</name>
        <dbReference type="ChEBI" id="CHEBI:58210"/>
    </cofactor>
</comment>
<feature type="compositionally biased region" description="Polar residues" evidence="20">
    <location>
        <begin position="625"/>
        <end position="637"/>
    </location>
</feature>
<dbReference type="Proteomes" id="UP000580250">
    <property type="component" value="Unassembled WGS sequence"/>
</dbReference>
<evidence type="ECO:0000256" key="9">
    <source>
        <dbReference type="ARBA" id="ARBA00022723"/>
    </source>
</evidence>
<dbReference type="InterPro" id="IPR036485">
    <property type="entry name" value="Glu_synth_asu_C_sf"/>
</dbReference>
<dbReference type="EMBL" id="CAJEWN010000269">
    <property type="protein sequence ID" value="CAD2176166.1"/>
    <property type="molecule type" value="Genomic_DNA"/>
</dbReference>
<evidence type="ECO:0000256" key="3">
    <source>
        <dbReference type="ARBA" id="ARBA00004802"/>
    </source>
</evidence>
<evidence type="ECO:0000256" key="6">
    <source>
        <dbReference type="ARBA" id="ARBA00022605"/>
    </source>
</evidence>
<evidence type="ECO:0000256" key="14">
    <source>
        <dbReference type="ARBA" id="ARBA00023004"/>
    </source>
</evidence>
<dbReference type="GO" id="GO:0006537">
    <property type="term" value="P:glutamate biosynthetic process"/>
    <property type="evidence" value="ECO:0007669"/>
    <property type="project" value="UniProtKB-KW"/>
</dbReference>
<dbReference type="GO" id="GO:0051538">
    <property type="term" value="F:3 iron, 4 sulfur cluster binding"/>
    <property type="evidence" value="ECO:0007669"/>
    <property type="project" value="UniProtKB-KW"/>
</dbReference>
<dbReference type="GO" id="GO:0015930">
    <property type="term" value="F:glutamate synthase activity"/>
    <property type="evidence" value="ECO:0007669"/>
    <property type="project" value="InterPro"/>
</dbReference>
<dbReference type="PANTHER" id="PTHR43100">
    <property type="entry name" value="GLUTAMATE SYNTHASE [NADPH] SMALL CHAIN"/>
    <property type="match status" value="1"/>
</dbReference>
<dbReference type="Gene3D" id="2.160.20.60">
    <property type="entry name" value="Glutamate synthase, alpha subunit, C-terminal domain"/>
    <property type="match status" value="1"/>
</dbReference>
<keyword evidence="7" id="KW-0285">Flavoprotein</keyword>
<evidence type="ECO:0000256" key="4">
    <source>
        <dbReference type="ARBA" id="ARBA00004909"/>
    </source>
</evidence>
<keyword evidence="8" id="KW-0288">FMN</keyword>
<sequence>MILYRPGGPETNLEFELESRILLDQPVLSLVDFQVLKRISFKGWRSYLINIVYPARHGQRGVVPALDKICIEACSAALDGYQILILSDRQVDKDYVPISALLALGAIHQCLIKQRLRMKVALIIESGEVKQVHDFCVLLGYGADAICPYMVYETCYRLRTMGLLDKNLTDDDVVQGYKAGIERGIYKVMAKMGISTLHFYKGAQIFEIVGLGREVVDKCFTNSVSRLGGADFETLAMEAIRRHRIAYPNVPNSDLYLYGDSKVLVSPGIYHWRDGGEKHVNEPVNIAKLQAAARLNDAKSYQDFAIASNLAQRLCSRHGQLEIKSNAKLQIPLDEVEPASEIVKRFVTGAMSFGSISMEAHTSLAIAMNKIGAKSKKGEGGERPERYRKDQPKDNNIRSAIKQLHILHKVSLQFPNINIKGGSTKQLHECNDLETPIIEKEKLIEFFDNPSKGKHVKERIIVNTNRCFDARLSYEISIRYGEEGLPDGHSLELNLKGSTGQSFCAFLAKGVTVRLEGEANDYVGKCLSGGEITIRPYKNSTYAAEENTIIGNVALYGSTSGTAFFRGIAGERFAVRNSGATSGIEGVNDHGCEYMTEGRVIILNGIGNNVAAAMSGGLANVYNSSPIQSKPPQQRLTKNGKKICGLNGGIEKHEKIKIMPRTSSNSTNNRRRPHNEQSPGPPRRQLRIITSPTPPPVESLQQQQQENLTNPTLNTTPESQTQASAQMWSLHPTPQNQVEGMTATPMPLQPMGIANALALANATNANALAAPMPMPLAAAPAQIVAVEEADQMPQEIAAQILEKRQHRFTGHQPEGARYIKLDQITGCTATDIFMLQWEKDQVFSELIGDVVYSHRGPTAKNGWDRGDCHVQIGQAGEIEKICVFAWKQNASRLEVAKINMRVKLCNLIVVPETGARHLWSGSVDIKLRFVSSSTIEILNNENSEQQNNLIEQGPSTSARIYQQAQEEENEVEYHQNRQGASENVNDLVDVDDTPQLASEIVNELTTANSSQNSTTHQRLLQPSSNSNNNQPIQLRNILQTAGRTPPPLIYSEPSVFNDEESHLAQMYRGERRIVDEYSAPGGLNLIERNTLMASRIRLPEGYIHNPEEESCGPCNRDFTALQSVIVLPCNHKIHKICFWDLSRNYRFCTICRKDMAQGLK</sequence>
<keyword evidence="12" id="KW-0315">Glutamine amidotransferase</keyword>
<keyword evidence="6" id="KW-0028">Amino-acid biosynthesis</keyword>
<evidence type="ECO:0000256" key="18">
    <source>
        <dbReference type="ARBA" id="ARBA00029440"/>
    </source>
</evidence>
<dbReference type="GO" id="GO:0008270">
    <property type="term" value="F:zinc ion binding"/>
    <property type="evidence" value="ECO:0007669"/>
    <property type="project" value="UniProtKB-KW"/>
</dbReference>